<keyword evidence="2 5" id="KW-0812">Transmembrane</keyword>
<dbReference type="Pfam" id="PF02535">
    <property type="entry name" value="Zip"/>
    <property type="match status" value="1"/>
</dbReference>
<evidence type="ECO:0000256" key="5">
    <source>
        <dbReference type="SAM" id="Phobius"/>
    </source>
</evidence>
<feature type="transmembrane region" description="Helical" evidence="5">
    <location>
        <begin position="44"/>
        <end position="66"/>
    </location>
</feature>
<evidence type="ECO:0000256" key="4">
    <source>
        <dbReference type="ARBA" id="ARBA00023136"/>
    </source>
</evidence>
<proteinExistence type="predicted"/>
<keyword evidence="3 5" id="KW-1133">Transmembrane helix</keyword>
<reference evidence="7 8" key="1">
    <citation type="journal article" date="2022" name="Cell">
        <title>Repeat-based holocentromeres influence genome architecture and karyotype evolution.</title>
        <authorList>
            <person name="Hofstatter P.G."/>
            <person name="Thangavel G."/>
            <person name="Lux T."/>
            <person name="Neumann P."/>
            <person name="Vondrak T."/>
            <person name="Novak P."/>
            <person name="Zhang M."/>
            <person name="Costa L."/>
            <person name="Castellani M."/>
            <person name="Scott A."/>
            <person name="Toegelov H."/>
            <person name="Fuchs J."/>
            <person name="Mata-Sucre Y."/>
            <person name="Dias Y."/>
            <person name="Vanzela A.L.L."/>
            <person name="Huettel B."/>
            <person name="Almeida C.C.S."/>
            <person name="Simkova H."/>
            <person name="Souza G."/>
            <person name="Pedrosa-Harand A."/>
            <person name="Macas J."/>
            <person name="Mayer K.F.X."/>
            <person name="Houben A."/>
            <person name="Marques A."/>
        </authorList>
    </citation>
    <scope>NUCLEOTIDE SEQUENCE [LARGE SCALE GENOMIC DNA]</scope>
    <source>
        <strain evidence="7">RhyTen1mFocal</strain>
    </source>
</reference>
<evidence type="ECO:0000313" key="8">
    <source>
        <dbReference type="Proteomes" id="UP001210211"/>
    </source>
</evidence>
<dbReference type="AlphaFoldDB" id="A0AAD6ET84"/>
<name>A0AAD6ET84_9POAL</name>
<dbReference type="GO" id="GO:0005886">
    <property type="term" value="C:plasma membrane"/>
    <property type="evidence" value="ECO:0007669"/>
    <property type="project" value="UniProtKB-SubCell"/>
</dbReference>
<gene>
    <name evidence="7" type="ORF">LUZ61_004052</name>
</gene>
<feature type="signal peptide" evidence="6">
    <location>
        <begin position="1"/>
        <end position="24"/>
    </location>
</feature>
<dbReference type="Proteomes" id="UP001210211">
    <property type="component" value="Unassembled WGS sequence"/>
</dbReference>
<dbReference type="InterPro" id="IPR003689">
    <property type="entry name" value="ZIP"/>
</dbReference>
<feature type="chain" id="PRO_5041964335" evidence="6">
    <location>
        <begin position="25"/>
        <end position="217"/>
    </location>
</feature>
<evidence type="ECO:0000313" key="7">
    <source>
        <dbReference type="EMBL" id="KAJ3700347.1"/>
    </source>
</evidence>
<feature type="transmembrane region" description="Helical" evidence="5">
    <location>
        <begin position="119"/>
        <end position="140"/>
    </location>
</feature>
<accession>A0AAD6ET84</accession>
<sequence length="217" mass="23550">MAGFSPSITFLLVTLCLLPLTVYSAGCDCSEDDSDGNKTEARKLQIVAIFTIMFASAVGCTIPALGRWFPIVSPEKDYFFIIKAFAAGVILATSFIHILPDAFEKLTSPCLPDSQWQNFPFAGFGAMVAALGTLMIDTAATRYLNKRHIKKVTVSDLEASMKAKLELADHADHVYDMHTHASHGHAHGVVMVADAGISGDEDNQLIRNRVISEVGKF</sequence>
<feature type="transmembrane region" description="Helical" evidence="5">
    <location>
        <begin position="78"/>
        <end position="99"/>
    </location>
</feature>
<evidence type="ECO:0000256" key="1">
    <source>
        <dbReference type="ARBA" id="ARBA00004651"/>
    </source>
</evidence>
<comment type="caution">
    <text evidence="7">The sequence shown here is derived from an EMBL/GenBank/DDBJ whole genome shotgun (WGS) entry which is preliminary data.</text>
</comment>
<organism evidence="7 8">
    <name type="scientific">Rhynchospora tenuis</name>
    <dbReference type="NCBI Taxonomy" id="198213"/>
    <lineage>
        <taxon>Eukaryota</taxon>
        <taxon>Viridiplantae</taxon>
        <taxon>Streptophyta</taxon>
        <taxon>Embryophyta</taxon>
        <taxon>Tracheophyta</taxon>
        <taxon>Spermatophyta</taxon>
        <taxon>Magnoliopsida</taxon>
        <taxon>Liliopsida</taxon>
        <taxon>Poales</taxon>
        <taxon>Cyperaceae</taxon>
        <taxon>Cyperoideae</taxon>
        <taxon>Rhynchosporeae</taxon>
        <taxon>Rhynchospora</taxon>
    </lineage>
</organism>
<dbReference type="PANTHER" id="PTHR11040:SF35">
    <property type="entry name" value="ZINC TRANSPORTER 5"/>
    <property type="match status" value="1"/>
</dbReference>
<comment type="subcellular location">
    <subcellularLocation>
        <location evidence="1">Cell membrane</location>
        <topology evidence="1">Multi-pass membrane protein</topology>
    </subcellularLocation>
</comment>
<keyword evidence="8" id="KW-1185">Reference proteome</keyword>
<evidence type="ECO:0000256" key="3">
    <source>
        <dbReference type="ARBA" id="ARBA00022989"/>
    </source>
</evidence>
<protein>
    <submittedName>
        <fullName evidence="7">Uncharacterized protein</fullName>
    </submittedName>
</protein>
<keyword evidence="4 5" id="KW-0472">Membrane</keyword>
<dbReference type="PANTHER" id="PTHR11040">
    <property type="entry name" value="ZINC/IRON TRANSPORTER"/>
    <property type="match status" value="1"/>
</dbReference>
<evidence type="ECO:0000256" key="2">
    <source>
        <dbReference type="ARBA" id="ARBA00022692"/>
    </source>
</evidence>
<dbReference type="GO" id="GO:0005385">
    <property type="term" value="F:zinc ion transmembrane transporter activity"/>
    <property type="evidence" value="ECO:0007669"/>
    <property type="project" value="TreeGrafter"/>
</dbReference>
<dbReference type="EMBL" id="JAMRDG010000001">
    <property type="protein sequence ID" value="KAJ3700347.1"/>
    <property type="molecule type" value="Genomic_DNA"/>
</dbReference>
<keyword evidence="6" id="KW-0732">Signal</keyword>
<evidence type="ECO:0000256" key="6">
    <source>
        <dbReference type="SAM" id="SignalP"/>
    </source>
</evidence>